<keyword evidence="2" id="KW-1185">Reference proteome</keyword>
<organism evidence="1 2">
    <name type="scientific">Mucuna pruriens</name>
    <name type="common">Velvet bean</name>
    <name type="synonym">Dolichos pruriens</name>
    <dbReference type="NCBI Taxonomy" id="157652"/>
    <lineage>
        <taxon>Eukaryota</taxon>
        <taxon>Viridiplantae</taxon>
        <taxon>Streptophyta</taxon>
        <taxon>Embryophyta</taxon>
        <taxon>Tracheophyta</taxon>
        <taxon>Spermatophyta</taxon>
        <taxon>Magnoliopsida</taxon>
        <taxon>eudicotyledons</taxon>
        <taxon>Gunneridae</taxon>
        <taxon>Pentapetalae</taxon>
        <taxon>rosids</taxon>
        <taxon>fabids</taxon>
        <taxon>Fabales</taxon>
        <taxon>Fabaceae</taxon>
        <taxon>Papilionoideae</taxon>
        <taxon>50 kb inversion clade</taxon>
        <taxon>NPAAA clade</taxon>
        <taxon>indigoferoid/millettioid clade</taxon>
        <taxon>Phaseoleae</taxon>
        <taxon>Mucuna</taxon>
    </lineage>
</organism>
<evidence type="ECO:0000313" key="1">
    <source>
        <dbReference type="EMBL" id="RDY11617.1"/>
    </source>
</evidence>
<reference evidence="1" key="1">
    <citation type="submission" date="2018-05" db="EMBL/GenBank/DDBJ databases">
        <title>Draft genome of Mucuna pruriens seed.</title>
        <authorList>
            <person name="Nnadi N.E."/>
            <person name="Vos R."/>
            <person name="Hasami M.H."/>
            <person name="Devisetty U.K."/>
            <person name="Aguiy J.C."/>
        </authorList>
    </citation>
    <scope>NUCLEOTIDE SEQUENCE [LARGE SCALE GENOMIC DNA]</scope>
    <source>
        <strain evidence="1">JCA_2017</strain>
    </source>
</reference>
<accession>A0A371I993</accession>
<comment type="caution">
    <text evidence="1">The sequence shown here is derived from an EMBL/GenBank/DDBJ whole genome shotgun (WGS) entry which is preliminary data.</text>
</comment>
<dbReference type="OrthoDB" id="1436975at2759"/>
<gene>
    <name evidence="1" type="ORF">CR513_03683</name>
</gene>
<evidence type="ECO:0000313" key="2">
    <source>
        <dbReference type="Proteomes" id="UP000257109"/>
    </source>
</evidence>
<dbReference type="EMBL" id="QJKJ01000609">
    <property type="protein sequence ID" value="RDY11617.1"/>
    <property type="molecule type" value="Genomic_DNA"/>
</dbReference>
<sequence length="127" mass="15045">MGPAQEEWCEFYKTRGHAIEECRLLKCQIEKLIQENHLGWFVVRREDDRRPALKGGSMVEMLSATRKRYSRSVLAIQERPSPRQDLSITFFDEDYEYIIPTLMTLWLSHYKVEWMLVDQGSSANVLF</sequence>
<dbReference type="AlphaFoldDB" id="A0A371I993"/>
<protein>
    <submittedName>
        <fullName evidence="1">Uncharacterized protein</fullName>
    </submittedName>
</protein>
<dbReference type="Proteomes" id="UP000257109">
    <property type="component" value="Unassembled WGS sequence"/>
</dbReference>
<feature type="non-terminal residue" evidence="1">
    <location>
        <position position="1"/>
    </location>
</feature>
<name>A0A371I993_MUCPR</name>
<proteinExistence type="predicted"/>